<evidence type="ECO:0000256" key="1">
    <source>
        <dbReference type="SAM" id="MobiDB-lite"/>
    </source>
</evidence>
<sequence length="64" mass="7459">MPTLPHFPSLPTILAYAQPTRYPRRSNPELDPQRQPWPRLGRFDHRRSGAAGERALLVKRLHHP</sequence>
<reference evidence="2 3" key="1">
    <citation type="submission" date="2017-07" db="EMBL/GenBank/DDBJ databases">
        <title>Genomes of Fischerella (Mastigocladus) sp. strains.</title>
        <authorList>
            <person name="Miller S.R."/>
        </authorList>
    </citation>
    <scope>NUCLEOTIDE SEQUENCE [LARGE SCALE GENOMIC DNA]</scope>
    <source>
        <strain evidence="2 3">CCMEE 5330</strain>
    </source>
</reference>
<dbReference type="AlphaFoldDB" id="A0A2N6MNE1"/>
<organism evidence="2 3">
    <name type="scientific">Fischerella thermalis CCMEE 5330</name>
    <dbReference type="NCBI Taxonomy" id="2019670"/>
    <lineage>
        <taxon>Bacteria</taxon>
        <taxon>Bacillati</taxon>
        <taxon>Cyanobacteriota</taxon>
        <taxon>Cyanophyceae</taxon>
        <taxon>Nostocales</taxon>
        <taxon>Hapalosiphonaceae</taxon>
        <taxon>Fischerella</taxon>
    </lineage>
</organism>
<name>A0A2N6MNE1_9CYAN</name>
<accession>A0A2N6MNE1</accession>
<proteinExistence type="predicted"/>
<protein>
    <submittedName>
        <fullName evidence="2">Uncharacterized protein</fullName>
    </submittedName>
</protein>
<comment type="caution">
    <text evidence="2">The sequence shown here is derived from an EMBL/GenBank/DDBJ whole genome shotgun (WGS) entry which is preliminary data.</text>
</comment>
<evidence type="ECO:0000313" key="2">
    <source>
        <dbReference type="EMBL" id="PMB48291.1"/>
    </source>
</evidence>
<gene>
    <name evidence="2" type="ORF">CEN41_01795</name>
</gene>
<dbReference type="Proteomes" id="UP000234966">
    <property type="component" value="Unassembled WGS sequence"/>
</dbReference>
<evidence type="ECO:0000313" key="3">
    <source>
        <dbReference type="Proteomes" id="UP000234966"/>
    </source>
</evidence>
<feature type="region of interest" description="Disordered" evidence="1">
    <location>
        <begin position="19"/>
        <end position="64"/>
    </location>
</feature>
<dbReference type="EMBL" id="NMQI01000031">
    <property type="protein sequence ID" value="PMB48291.1"/>
    <property type="molecule type" value="Genomic_DNA"/>
</dbReference>